<dbReference type="RefSeq" id="WP_011118891.1">
    <property type="nucleotide sequence ID" value="NC_005027.1"/>
</dbReference>
<feature type="transmembrane region" description="Helical" evidence="6">
    <location>
        <begin position="54"/>
        <end position="73"/>
    </location>
</feature>
<feature type="transmembrane region" description="Helical" evidence="6">
    <location>
        <begin position="442"/>
        <end position="460"/>
    </location>
</feature>
<dbReference type="KEGG" id="rba:RB2503"/>
<dbReference type="InterPro" id="IPR050833">
    <property type="entry name" value="Poly_Biosynth_Transport"/>
</dbReference>
<evidence type="ECO:0000313" key="8">
    <source>
        <dbReference type="Proteomes" id="UP000001025"/>
    </source>
</evidence>
<keyword evidence="3 6" id="KW-0812">Transmembrane</keyword>
<dbReference type="PANTHER" id="PTHR30250">
    <property type="entry name" value="PST FAMILY PREDICTED COLANIC ACID TRANSPORTER"/>
    <property type="match status" value="1"/>
</dbReference>
<dbReference type="GO" id="GO:0005886">
    <property type="term" value="C:plasma membrane"/>
    <property type="evidence" value="ECO:0000318"/>
    <property type="project" value="GO_Central"/>
</dbReference>
<evidence type="ECO:0000256" key="3">
    <source>
        <dbReference type="ARBA" id="ARBA00022692"/>
    </source>
</evidence>
<evidence type="ECO:0000256" key="4">
    <source>
        <dbReference type="ARBA" id="ARBA00022989"/>
    </source>
</evidence>
<feature type="transmembrane region" description="Helical" evidence="6">
    <location>
        <begin position="345"/>
        <end position="366"/>
    </location>
</feature>
<feature type="transmembrane region" description="Helical" evidence="6">
    <location>
        <begin position="378"/>
        <end position="398"/>
    </location>
</feature>
<evidence type="ECO:0000313" key="7">
    <source>
        <dbReference type="EMBL" id="CAD72675.1"/>
    </source>
</evidence>
<feature type="transmembrane region" description="Helical" evidence="6">
    <location>
        <begin position="132"/>
        <end position="150"/>
    </location>
</feature>
<dbReference type="Proteomes" id="UP000001025">
    <property type="component" value="Chromosome"/>
</dbReference>
<evidence type="ECO:0000256" key="2">
    <source>
        <dbReference type="ARBA" id="ARBA00022475"/>
    </source>
</evidence>
<feature type="transmembrane region" description="Helical" evidence="6">
    <location>
        <begin position="93"/>
        <end position="112"/>
    </location>
</feature>
<dbReference type="AlphaFoldDB" id="Q7UVP7"/>
<dbReference type="EMBL" id="BX294137">
    <property type="protein sequence ID" value="CAD72675.1"/>
    <property type="molecule type" value="Genomic_DNA"/>
</dbReference>
<dbReference type="PANTHER" id="PTHR30250:SF26">
    <property type="entry name" value="PSMA PROTEIN"/>
    <property type="match status" value="1"/>
</dbReference>
<feature type="transmembrane region" description="Helical" evidence="6">
    <location>
        <begin position="404"/>
        <end position="422"/>
    </location>
</feature>
<organism evidence="7 8">
    <name type="scientific">Rhodopirellula baltica (strain DSM 10527 / NCIMB 13988 / SH1)</name>
    <dbReference type="NCBI Taxonomy" id="243090"/>
    <lineage>
        <taxon>Bacteria</taxon>
        <taxon>Pseudomonadati</taxon>
        <taxon>Planctomycetota</taxon>
        <taxon>Planctomycetia</taxon>
        <taxon>Pirellulales</taxon>
        <taxon>Pirellulaceae</taxon>
        <taxon>Rhodopirellula</taxon>
    </lineage>
</organism>
<dbReference type="EnsemblBacteria" id="CAD72675">
    <property type="protein sequence ID" value="CAD72675"/>
    <property type="gene ID" value="RB2503"/>
</dbReference>
<reference evidence="7 8" key="1">
    <citation type="journal article" date="2003" name="Proc. Natl. Acad. Sci. U.S.A.">
        <title>Complete genome sequence of the marine planctomycete Pirellula sp. strain 1.</title>
        <authorList>
            <person name="Gloeckner F.O."/>
            <person name="Kube M."/>
            <person name="Bauer M."/>
            <person name="Teeling H."/>
            <person name="Lombardot T."/>
            <person name="Ludwig W."/>
            <person name="Gade D."/>
            <person name="Beck A."/>
            <person name="Borzym K."/>
            <person name="Heitmann K."/>
            <person name="Rabus R."/>
            <person name="Schlesner H."/>
            <person name="Amann R."/>
            <person name="Reinhardt R."/>
        </authorList>
    </citation>
    <scope>NUCLEOTIDE SEQUENCE [LARGE SCALE GENOMIC DNA]</scope>
    <source>
        <strain evidence="8">DSM 10527 / NCIMB 13988 / SH1</strain>
    </source>
</reference>
<evidence type="ECO:0000256" key="5">
    <source>
        <dbReference type="ARBA" id="ARBA00023136"/>
    </source>
</evidence>
<feature type="transmembrane region" description="Helical" evidence="6">
    <location>
        <begin position="162"/>
        <end position="182"/>
    </location>
</feature>
<gene>
    <name evidence="7" type="ordered locus">RB2503</name>
</gene>
<protein>
    <submittedName>
        <fullName evidence="7">Probable flippase</fullName>
    </submittedName>
</protein>
<evidence type="ECO:0000256" key="1">
    <source>
        <dbReference type="ARBA" id="ARBA00004651"/>
    </source>
</evidence>
<dbReference type="STRING" id="243090.RB2503"/>
<feature type="transmembrane region" description="Helical" evidence="6">
    <location>
        <begin position="188"/>
        <end position="211"/>
    </location>
</feature>
<evidence type="ECO:0000256" key="6">
    <source>
        <dbReference type="SAM" id="Phobius"/>
    </source>
</evidence>
<feature type="transmembrane region" description="Helical" evidence="6">
    <location>
        <begin position="316"/>
        <end position="339"/>
    </location>
</feature>
<feature type="transmembrane region" description="Helical" evidence="6">
    <location>
        <begin position="466"/>
        <end position="489"/>
    </location>
</feature>
<name>Q7UVP7_RHOBA</name>
<comment type="subcellular location">
    <subcellularLocation>
        <location evidence="1">Cell membrane</location>
        <topology evidence="1">Multi-pass membrane protein</topology>
    </subcellularLocation>
</comment>
<dbReference type="HOGENOM" id="CLU_039378_0_0_0"/>
<keyword evidence="2" id="KW-1003">Cell membrane</keyword>
<sequence>MTIKENRLLKATQTTLVSQGFRILSLAISLVSVPLYLKWLGQERYGLMLTGSSLIGYLMFSNCGLNWASMLLIAQAHGKKDQPAIQSIVRNSLSLAVFSVLVAASMTLILYFTLVDNLNVHFLPPHPEMPGIILGLGVVATVRLLISPIYNLFSGLQDTPVVAAYQGIATLLNTLFMIYVAYLGLSLGWLFTLGAMGTVFCGCIAAIHCFFKHRWAFAIGPVWESRHIRDQFRSGAKSLVMQVGVVMTTTAPVLSISSTIGPEWVPLYSIPMTLLSIPLSLILQLNGNLQPAYGQAIGEGDKEWIRSTVMTMLRRVFVFLGIVGTGFIALNSQFIFAWTGGDIDVSSTMTICVFVSGGISACVAVYRGALAGMNRHRYAAIGDILCGFATIAIAPIVINTFGVAWIGLAASFASLATVGWMFPLQFRRFAGDHVQGTGSNHFTIPLLLTCVMAAISTSISNTYTAALPPIIAMTATALSCCVVFLFVGYRLGLTDVRQFVGWSVRRIQILPHAQS</sequence>
<keyword evidence="4 6" id="KW-1133">Transmembrane helix</keyword>
<keyword evidence="5 6" id="KW-0472">Membrane</keyword>
<keyword evidence="8" id="KW-1185">Reference proteome</keyword>
<dbReference type="OrthoDB" id="9812647at2"/>
<feature type="transmembrane region" description="Helical" evidence="6">
    <location>
        <begin position="21"/>
        <end position="39"/>
    </location>
</feature>
<dbReference type="eggNOG" id="COG2244">
    <property type="taxonomic scope" value="Bacteria"/>
</dbReference>
<feature type="transmembrane region" description="Helical" evidence="6">
    <location>
        <begin position="266"/>
        <end position="285"/>
    </location>
</feature>
<dbReference type="PATRIC" id="fig|243090.15.peg.1148"/>
<feature type="transmembrane region" description="Helical" evidence="6">
    <location>
        <begin position="239"/>
        <end position="260"/>
    </location>
</feature>
<proteinExistence type="predicted"/>
<dbReference type="InParanoid" id="Q7UVP7"/>
<accession>Q7UVP7</accession>